<comment type="caution">
    <text evidence="1">The sequence shown here is derived from an EMBL/GenBank/DDBJ whole genome shotgun (WGS) entry which is preliminary data.</text>
</comment>
<keyword evidence="2" id="KW-1185">Reference proteome</keyword>
<evidence type="ECO:0000313" key="2">
    <source>
        <dbReference type="Proteomes" id="UP000717696"/>
    </source>
</evidence>
<reference evidence="1" key="1">
    <citation type="journal article" date="2021" name="Nat. Commun.">
        <title>Genetic determinants of endophytism in the Arabidopsis root mycobiome.</title>
        <authorList>
            <person name="Mesny F."/>
            <person name="Miyauchi S."/>
            <person name="Thiergart T."/>
            <person name="Pickel B."/>
            <person name="Atanasova L."/>
            <person name="Karlsson M."/>
            <person name="Huettel B."/>
            <person name="Barry K.W."/>
            <person name="Haridas S."/>
            <person name="Chen C."/>
            <person name="Bauer D."/>
            <person name="Andreopoulos W."/>
            <person name="Pangilinan J."/>
            <person name="LaButti K."/>
            <person name="Riley R."/>
            <person name="Lipzen A."/>
            <person name="Clum A."/>
            <person name="Drula E."/>
            <person name="Henrissat B."/>
            <person name="Kohler A."/>
            <person name="Grigoriev I.V."/>
            <person name="Martin F.M."/>
            <person name="Hacquard S."/>
        </authorList>
    </citation>
    <scope>NUCLEOTIDE SEQUENCE</scope>
    <source>
        <strain evidence="1">MPI-CAGE-AT-0021</strain>
    </source>
</reference>
<proteinExistence type="predicted"/>
<dbReference type="EMBL" id="JAGMUU010000014">
    <property type="protein sequence ID" value="KAH7139829.1"/>
    <property type="molecule type" value="Genomic_DNA"/>
</dbReference>
<protein>
    <submittedName>
        <fullName evidence="1">Uncharacterized protein</fullName>
    </submittedName>
</protein>
<evidence type="ECO:0000313" key="1">
    <source>
        <dbReference type="EMBL" id="KAH7139829.1"/>
    </source>
</evidence>
<dbReference type="AlphaFoldDB" id="A0A9P9EMK2"/>
<accession>A0A9P9EMK2</accession>
<sequence length="113" mass="13019">MRAMWRDARIVAALPLETLILTSFSRSFLSLLPRIGLAEEACPHYRFICYRRYPISRILSVAIFLANWSSEKCASVFRHSASRVDPQWVKLRFEVQPFVASGIDLAWIESEGE</sequence>
<name>A0A9P9EMK2_9HYPO</name>
<dbReference type="Proteomes" id="UP000717696">
    <property type="component" value="Unassembled WGS sequence"/>
</dbReference>
<organism evidence="1 2">
    <name type="scientific">Dactylonectria estremocensis</name>
    <dbReference type="NCBI Taxonomy" id="1079267"/>
    <lineage>
        <taxon>Eukaryota</taxon>
        <taxon>Fungi</taxon>
        <taxon>Dikarya</taxon>
        <taxon>Ascomycota</taxon>
        <taxon>Pezizomycotina</taxon>
        <taxon>Sordariomycetes</taxon>
        <taxon>Hypocreomycetidae</taxon>
        <taxon>Hypocreales</taxon>
        <taxon>Nectriaceae</taxon>
        <taxon>Dactylonectria</taxon>
    </lineage>
</organism>
<gene>
    <name evidence="1" type="ORF">B0J13DRAFT_558541</name>
</gene>